<accession>A0AAN7KRM9</accession>
<dbReference type="Proteomes" id="UP001345219">
    <property type="component" value="Chromosome 24"/>
</dbReference>
<feature type="region of interest" description="Disordered" evidence="9">
    <location>
        <begin position="1"/>
        <end position="24"/>
    </location>
</feature>
<dbReference type="SMART" id="SM00184">
    <property type="entry name" value="RING"/>
    <property type="match status" value="1"/>
</dbReference>
<dbReference type="AlphaFoldDB" id="A0AAN7KRM9"/>
<reference evidence="11 12" key="1">
    <citation type="journal article" date="2023" name="Hortic Res">
        <title>Pangenome of water caltrop reveals structural variations and asymmetric subgenome divergence after allopolyploidization.</title>
        <authorList>
            <person name="Zhang X."/>
            <person name="Chen Y."/>
            <person name="Wang L."/>
            <person name="Yuan Y."/>
            <person name="Fang M."/>
            <person name="Shi L."/>
            <person name="Lu R."/>
            <person name="Comes H.P."/>
            <person name="Ma Y."/>
            <person name="Chen Y."/>
            <person name="Huang G."/>
            <person name="Zhou Y."/>
            <person name="Zheng Z."/>
            <person name="Qiu Y."/>
        </authorList>
    </citation>
    <scope>NUCLEOTIDE SEQUENCE [LARGE SCALE GENOMIC DNA]</scope>
    <source>
        <tissue evidence="11">Roots</tissue>
    </source>
</reference>
<comment type="caution">
    <text evidence="11">The sequence shown here is derived from an EMBL/GenBank/DDBJ whole genome shotgun (WGS) entry which is preliminary data.</text>
</comment>
<keyword evidence="3" id="KW-0808">Transferase</keyword>
<feature type="compositionally biased region" description="Low complexity" evidence="9">
    <location>
        <begin position="129"/>
        <end position="142"/>
    </location>
</feature>
<feature type="compositionally biased region" description="Basic residues" evidence="9">
    <location>
        <begin position="118"/>
        <end position="128"/>
    </location>
</feature>
<evidence type="ECO:0000313" key="11">
    <source>
        <dbReference type="EMBL" id="KAK4771189.1"/>
    </source>
</evidence>
<feature type="region of interest" description="Disordered" evidence="9">
    <location>
        <begin position="118"/>
        <end position="157"/>
    </location>
</feature>
<keyword evidence="7" id="KW-0862">Zinc</keyword>
<organism evidence="11 12">
    <name type="scientific">Trapa incisa</name>
    <dbReference type="NCBI Taxonomy" id="236973"/>
    <lineage>
        <taxon>Eukaryota</taxon>
        <taxon>Viridiplantae</taxon>
        <taxon>Streptophyta</taxon>
        <taxon>Embryophyta</taxon>
        <taxon>Tracheophyta</taxon>
        <taxon>Spermatophyta</taxon>
        <taxon>Magnoliopsida</taxon>
        <taxon>eudicotyledons</taxon>
        <taxon>Gunneridae</taxon>
        <taxon>Pentapetalae</taxon>
        <taxon>rosids</taxon>
        <taxon>malvids</taxon>
        <taxon>Myrtales</taxon>
        <taxon>Lythraceae</taxon>
        <taxon>Trapa</taxon>
    </lineage>
</organism>
<keyword evidence="5 8" id="KW-0863">Zinc-finger</keyword>
<evidence type="ECO:0000256" key="1">
    <source>
        <dbReference type="ARBA" id="ARBA00000900"/>
    </source>
</evidence>
<sequence>MNRLSGGDLSDLGDSRRRLGRRRNGSPNMIMRAQYSSFQPPYFVVSYIYYYPWLEDPSSHGPASSLNPLAFGNGVYYGNWWNQPLSRFAYSGDYMLGYMGSPWVVVDVPAPYNSSIQHHRINRRRSPSNHRSGSSSSSGAARLPPPPSQAARRCNATRPCCSRETRLISNRALEDHPPQASTDLASGLLTALNITETSTSHGSNNREAEDGDVHGGRETSITMDQGNLDLMIALARSDPELSSESILRMITVRTSQQPSTSQGDQAPDPCIICLNNLNHEPVVRRLNCGHEYHLDCIETWLQQKRECPICRSRE</sequence>
<dbReference type="GO" id="GO:0008270">
    <property type="term" value="F:zinc ion binding"/>
    <property type="evidence" value="ECO:0007669"/>
    <property type="project" value="UniProtKB-KW"/>
</dbReference>
<evidence type="ECO:0000256" key="4">
    <source>
        <dbReference type="ARBA" id="ARBA00022723"/>
    </source>
</evidence>
<dbReference type="Pfam" id="PF13639">
    <property type="entry name" value="zf-RING_2"/>
    <property type="match status" value="1"/>
</dbReference>
<feature type="compositionally biased region" description="Low complexity" evidence="9">
    <location>
        <begin position="1"/>
        <end position="12"/>
    </location>
</feature>
<keyword evidence="6" id="KW-0833">Ubl conjugation pathway</keyword>
<dbReference type="InterPro" id="IPR045191">
    <property type="entry name" value="MBR1/2-like"/>
</dbReference>
<protein>
    <recommendedName>
        <fullName evidence="2">RING-type E3 ubiquitin transferase</fullName>
        <ecNumber evidence="2">2.3.2.27</ecNumber>
    </recommendedName>
</protein>
<dbReference type="PANTHER" id="PTHR22937">
    <property type="entry name" value="E3 UBIQUITIN-PROTEIN LIGASE RNF165"/>
    <property type="match status" value="1"/>
</dbReference>
<proteinExistence type="predicted"/>
<evidence type="ECO:0000256" key="2">
    <source>
        <dbReference type="ARBA" id="ARBA00012483"/>
    </source>
</evidence>
<evidence type="ECO:0000256" key="9">
    <source>
        <dbReference type="SAM" id="MobiDB-lite"/>
    </source>
</evidence>
<name>A0AAN7KRM9_9MYRT</name>
<dbReference type="InterPro" id="IPR013083">
    <property type="entry name" value="Znf_RING/FYVE/PHD"/>
</dbReference>
<evidence type="ECO:0000256" key="7">
    <source>
        <dbReference type="ARBA" id="ARBA00022833"/>
    </source>
</evidence>
<evidence type="ECO:0000256" key="8">
    <source>
        <dbReference type="PROSITE-ProRule" id="PRU00175"/>
    </source>
</evidence>
<evidence type="ECO:0000256" key="6">
    <source>
        <dbReference type="ARBA" id="ARBA00022786"/>
    </source>
</evidence>
<dbReference type="SUPFAM" id="SSF57850">
    <property type="entry name" value="RING/U-box"/>
    <property type="match status" value="1"/>
</dbReference>
<keyword evidence="4" id="KW-0479">Metal-binding</keyword>
<feature type="region of interest" description="Disordered" evidence="9">
    <location>
        <begin position="197"/>
        <end position="217"/>
    </location>
</feature>
<dbReference type="InterPro" id="IPR001841">
    <property type="entry name" value="Znf_RING"/>
</dbReference>
<dbReference type="EC" id="2.3.2.27" evidence="2"/>
<dbReference type="EMBL" id="JAXIOK010000005">
    <property type="protein sequence ID" value="KAK4771189.1"/>
    <property type="molecule type" value="Genomic_DNA"/>
</dbReference>
<dbReference type="PANTHER" id="PTHR22937:SF163">
    <property type="entry name" value="RING-TYPE E3 UBIQUITIN TRANSFERASE"/>
    <property type="match status" value="1"/>
</dbReference>
<keyword evidence="12" id="KW-1185">Reference proteome</keyword>
<evidence type="ECO:0000256" key="3">
    <source>
        <dbReference type="ARBA" id="ARBA00022679"/>
    </source>
</evidence>
<dbReference type="GO" id="GO:0061630">
    <property type="term" value="F:ubiquitin protein ligase activity"/>
    <property type="evidence" value="ECO:0007669"/>
    <property type="project" value="UniProtKB-EC"/>
</dbReference>
<comment type="catalytic activity">
    <reaction evidence="1">
        <text>S-ubiquitinyl-[E2 ubiquitin-conjugating enzyme]-L-cysteine + [acceptor protein]-L-lysine = [E2 ubiquitin-conjugating enzyme]-L-cysteine + N(6)-ubiquitinyl-[acceptor protein]-L-lysine.</text>
        <dbReference type="EC" id="2.3.2.27"/>
    </reaction>
</comment>
<feature type="domain" description="RING-type" evidence="10">
    <location>
        <begin position="270"/>
        <end position="311"/>
    </location>
</feature>
<dbReference type="PROSITE" id="PS50089">
    <property type="entry name" value="ZF_RING_2"/>
    <property type="match status" value="1"/>
</dbReference>
<evidence type="ECO:0000256" key="5">
    <source>
        <dbReference type="ARBA" id="ARBA00022771"/>
    </source>
</evidence>
<evidence type="ECO:0000313" key="12">
    <source>
        <dbReference type="Proteomes" id="UP001345219"/>
    </source>
</evidence>
<dbReference type="Gene3D" id="3.30.40.10">
    <property type="entry name" value="Zinc/RING finger domain, C3HC4 (zinc finger)"/>
    <property type="match status" value="1"/>
</dbReference>
<dbReference type="CDD" id="cd16454">
    <property type="entry name" value="RING-H2_PA-TM-RING"/>
    <property type="match status" value="1"/>
</dbReference>
<evidence type="ECO:0000259" key="10">
    <source>
        <dbReference type="PROSITE" id="PS50089"/>
    </source>
</evidence>
<feature type="compositionally biased region" description="Basic and acidic residues" evidence="9">
    <location>
        <begin position="204"/>
        <end position="217"/>
    </location>
</feature>
<gene>
    <name evidence="11" type="ORF">SAY87_031721</name>
</gene>